<evidence type="ECO:0000313" key="2">
    <source>
        <dbReference type="EMBL" id="SDN26710.1"/>
    </source>
</evidence>
<feature type="domain" description="Peptidoglycan binding-like" evidence="1">
    <location>
        <begin position="254"/>
        <end position="306"/>
    </location>
</feature>
<gene>
    <name evidence="2" type="ORF">SAMN05216193_10233</name>
</gene>
<keyword evidence="3" id="KW-1185">Reference proteome</keyword>
<dbReference type="OrthoDB" id="647021at2"/>
<dbReference type="Proteomes" id="UP000242957">
    <property type="component" value="Unassembled WGS sequence"/>
</dbReference>
<dbReference type="InterPro" id="IPR000400">
    <property type="entry name" value="Glyco_hydro_46"/>
</dbReference>
<dbReference type="Gene3D" id="1.10.101.10">
    <property type="entry name" value="PGBD-like superfamily/PGBD"/>
    <property type="match status" value="1"/>
</dbReference>
<evidence type="ECO:0000313" key="3">
    <source>
        <dbReference type="Proteomes" id="UP000242957"/>
    </source>
</evidence>
<dbReference type="Pfam" id="PF01471">
    <property type="entry name" value="PG_binding_1"/>
    <property type="match status" value="1"/>
</dbReference>
<dbReference type="InterPro" id="IPR036365">
    <property type="entry name" value="PGBD-like_sf"/>
</dbReference>
<sequence>MLTSTQKKTAQAIVNIFETGSVLGDYGSVTLIAGDTGHLTFGRSQTTLGSGNLHELMRLYCDNPGARFGARLTPFLAKFAARDLKLDRDAKLHNILRASADDPVMRETQDQFFDQVYWQAAERAATQLGAGTPLGVAVVYDSTVHGSWKLIRDRVNAASGSLAKLGEKKWIAAYVAARRDWLATHPRKDLRPTVYRMDALQRLIDLDHWGLELPLVVRGQEISSATLNATPPGCYDGPQPGTRPLALQTPLARGLDVRLLQLGLSERGVEIKADGVYGQASVSRVKDFQRSQGLPATGVAGIELIAELAG</sequence>
<dbReference type="InterPro" id="IPR023346">
    <property type="entry name" value="Lysozyme-like_dom_sf"/>
</dbReference>
<dbReference type="RefSeq" id="WP_084309813.1">
    <property type="nucleotide sequence ID" value="NZ_FNIJ01000002.1"/>
</dbReference>
<dbReference type="InterPro" id="IPR036366">
    <property type="entry name" value="PGBDSf"/>
</dbReference>
<dbReference type="SUPFAM" id="SSF47090">
    <property type="entry name" value="PGBD-like"/>
    <property type="match status" value="1"/>
</dbReference>
<evidence type="ECO:0000259" key="1">
    <source>
        <dbReference type="Pfam" id="PF01471"/>
    </source>
</evidence>
<dbReference type="STRING" id="198616.SAMN05216193_10233"/>
<dbReference type="AlphaFoldDB" id="A0A1G9ZZC6"/>
<dbReference type="Pfam" id="PF01374">
    <property type="entry name" value="Glyco_hydro_46"/>
    <property type="match status" value="1"/>
</dbReference>
<dbReference type="GO" id="GO:0005975">
    <property type="term" value="P:carbohydrate metabolic process"/>
    <property type="evidence" value="ECO:0007669"/>
    <property type="project" value="InterPro"/>
</dbReference>
<accession>A0A1G9ZZC6</accession>
<dbReference type="GO" id="GO:0005576">
    <property type="term" value="C:extracellular region"/>
    <property type="evidence" value="ECO:0007669"/>
    <property type="project" value="InterPro"/>
</dbReference>
<name>A0A1G9ZZC6_9PSED</name>
<dbReference type="GO" id="GO:0016977">
    <property type="term" value="F:chitosanase activity"/>
    <property type="evidence" value="ECO:0007669"/>
    <property type="project" value="InterPro"/>
</dbReference>
<dbReference type="SUPFAM" id="SSF53955">
    <property type="entry name" value="Lysozyme-like"/>
    <property type="match status" value="1"/>
</dbReference>
<dbReference type="InterPro" id="IPR002477">
    <property type="entry name" value="Peptidoglycan-bd-like"/>
</dbReference>
<reference evidence="3" key="1">
    <citation type="submission" date="2016-10" db="EMBL/GenBank/DDBJ databases">
        <authorList>
            <person name="Varghese N."/>
            <person name="Submissions S."/>
        </authorList>
    </citation>
    <scope>NUCLEOTIDE SEQUENCE [LARGE SCALE GENOMIC DNA]</scope>
    <source>
        <strain evidence="3">JCM 21621</strain>
    </source>
</reference>
<organism evidence="2 3">
    <name type="scientific">Pseudomonas jinjuensis</name>
    <dbReference type="NCBI Taxonomy" id="198616"/>
    <lineage>
        <taxon>Bacteria</taxon>
        <taxon>Pseudomonadati</taxon>
        <taxon>Pseudomonadota</taxon>
        <taxon>Gammaproteobacteria</taxon>
        <taxon>Pseudomonadales</taxon>
        <taxon>Pseudomonadaceae</taxon>
        <taxon>Pseudomonas</taxon>
    </lineage>
</organism>
<protein>
    <submittedName>
        <fullName evidence="2">Chitosanase</fullName>
    </submittedName>
</protein>
<proteinExistence type="predicted"/>
<dbReference type="Gene3D" id="1.20.141.10">
    <property type="entry name" value="Chitosanase, subunit A, domain 1"/>
    <property type="match status" value="1"/>
</dbReference>
<dbReference type="EMBL" id="FNIJ01000002">
    <property type="protein sequence ID" value="SDN26710.1"/>
    <property type="molecule type" value="Genomic_DNA"/>
</dbReference>